<evidence type="ECO:0000313" key="2">
    <source>
        <dbReference type="Proteomes" id="UP001174205"/>
    </source>
</evidence>
<dbReference type="EMBL" id="JAROCD010000011">
    <property type="protein sequence ID" value="MDN4603881.1"/>
    <property type="molecule type" value="Genomic_DNA"/>
</dbReference>
<organism evidence="1 2">
    <name type="scientific">Paenibacillus vandeheii</name>
    <dbReference type="NCBI Taxonomy" id="3035917"/>
    <lineage>
        <taxon>Bacteria</taxon>
        <taxon>Bacillati</taxon>
        <taxon>Bacillota</taxon>
        <taxon>Bacilli</taxon>
        <taxon>Bacillales</taxon>
        <taxon>Paenibacillaceae</taxon>
        <taxon>Paenibacillus</taxon>
    </lineage>
</organism>
<proteinExistence type="predicted"/>
<sequence length="69" mass="7538">MKEVIILISPDGELTIEAIGYNGDGCEAATEPYEKGLGKVSERSFKSEYKLASSRTKNKSVTRGGRTLR</sequence>
<protein>
    <submittedName>
        <fullName evidence="1">DUF2997 domain-containing protein</fullName>
    </submittedName>
</protein>
<evidence type="ECO:0000313" key="1">
    <source>
        <dbReference type="EMBL" id="MDN4603881.1"/>
    </source>
</evidence>
<comment type="caution">
    <text evidence="1">The sequence shown here is derived from an EMBL/GenBank/DDBJ whole genome shotgun (WGS) entry which is preliminary data.</text>
</comment>
<dbReference type="Proteomes" id="UP001174205">
    <property type="component" value="Unassembled WGS sequence"/>
</dbReference>
<keyword evidence="2" id="KW-1185">Reference proteome</keyword>
<gene>
    <name evidence="1" type="ORF">P5G61_21745</name>
</gene>
<dbReference type="RefSeq" id="WP_024630861.1">
    <property type="nucleotide sequence ID" value="NZ_JAROCD010000011.1"/>
</dbReference>
<accession>A0ABT8JFK8</accession>
<reference evidence="1" key="1">
    <citation type="submission" date="2023-03" db="EMBL/GenBank/DDBJ databases">
        <title>MT1 and MT2 Draft Genomes of Novel Species.</title>
        <authorList>
            <person name="Venkateswaran K."/>
        </authorList>
    </citation>
    <scope>NUCLEOTIDE SEQUENCE</scope>
    <source>
        <strain evidence="1">F6_3S_P_1C</strain>
    </source>
</reference>
<dbReference type="Pfam" id="PF11211">
    <property type="entry name" value="DUF2997"/>
    <property type="match status" value="1"/>
</dbReference>
<name>A0ABT8JFK8_9BACL</name>
<dbReference type="InterPro" id="IPR021375">
    <property type="entry name" value="DUF2997"/>
</dbReference>